<evidence type="ECO:0000256" key="5">
    <source>
        <dbReference type="HAMAP-Rule" id="MF_02114"/>
    </source>
</evidence>
<dbReference type="EMBL" id="JANTHZ010000006">
    <property type="protein sequence ID" value="MCS0496221.1"/>
    <property type="molecule type" value="Genomic_DNA"/>
</dbReference>
<proteinExistence type="inferred from homology"/>
<gene>
    <name evidence="6" type="primary">cofC</name>
    <name evidence="5" type="synonym">fbiD</name>
    <name evidence="6" type="ORF">NVS89_14045</name>
</gene>
<evidence type="ECO:0000313" key="6">
    <source>
        <dbReference type="EMBL" id="MCS0496221.1"/>
    </source>
</evidence>
<evidence type="ECO:0000256" key="4">
    <source>
        <dbReference type="ARBA" id="ARBA00023134"/>
    </source>
</evidence>
<dbReference type="SUPFAM" id="SSF53448">
    <property type="entry name" value="Nucleotide-diphospho-sugar transferases"/>
    <property type="match status" value="1"/>
</dbReference>
<organism evidence="6 7">
    <name type="scientific">Ancylobacter mangrovi</name>
    <dbReference type="NCBI Taxonomy" id="2972472"/>
    <lineage>
        <taxon>Bacteria</taxon>
        <taxon>Pseudomonadati</taxon>
        <taxon>Pseudomonadota</taxon>
        <taxon>Alphaproteobacteria</taxon>
        <taxon>Hyphomicrobiales</taxon>
        <taxon>Xanthobacteraceae</taxon>
        <taxon>Ancylobacter</taxon>
    </lineage>
</organism>
<keyword evidence="1 5" id="KW-0808">Transferase</keyword>
<evidence type="ECO:0000256" key="2">
    <source>
        <dbReference type="ARBA" id="ARBA00022695"/>
    </source>
</evidence>
<keyword evidence="2 5" id="KW-0548">Nucleotidyltransferase</keyword>
<dbReference type="AlphaFoldDB" id="A0A9X2T4L6"/>
<reference evidence="6" key="1">
    <citation type="submission" date="2022-08" db="EMBL/GenBank/DDBJ databases">
        <authorList>
            <person name="Li F."/>
        </authorList>
    </citation>
    <scope>NUCLEOTIDE SEQUENCE</scope>
    <source>
        <strain evidence="6">MQZ15Z-1</strain>
    </source>
</reference>
<dbReference type="HAMAP" id="MF_02114">
    <property type="entry name" value="CofC"/>
    <property type="match status" value="1"/>
</dbReference>
<comment type="function">
    <text evidence="5">Guanylyltransferase that catalyzes the activation of (2R)-3-phosphoglycerate (3PG) as 3-[(R)-glyceryl]-diphospho-5'-guanosine, via the condensation of 3PG with GTP. It is involved in the biosynthesis of a derivative of the hydride carrier cofactor coenzyme F420, 3PG-F420.</text>
</comment>
<comment type="catalytic activity">
    <reaction evidence="5">
        <text>(2R)-3-phosphoglycerate + GTP + H(+) = 3-[(R)-glyceryl]-diphospho-5'-guanosine + diphosphate</text>
        <dbReference type="Rhea" id="RHEA:63440"/>
        <dbReference type="ChEBI" id="CHEBI:15378"/>
        <dbReference type="ChEBI" id="CHEBI:33019"/>
        <dbReference type="ChEBI" id="CHEBI:37565"/>
        <dbReference type="ChEBI" id="CHEBI:58272"/>
        <dbReference type="ChEBI" id="CHEBI:147306"/>
        <dbReference type="EC" id="2.7.7.106"/>
    </reaction>
</comment>
<dbReference type="InterPro" id="IPR002835">
    <property type="entry name" value="CofC"/>
</dbReference>
<dbReference type="RefSeq" id="WP_258733385.1">
    <property type="nucleotide sequence ID" value="NZ_JANTHZ010000006.1"/>
</dbReference>
<accession>A0A9X2T4L6</accession>
<dbReference type="PANTHER" id="PTHR40392:SF1">
    <property type="entry name" value="2-PHOSPHO-L-LACTATE GUANYLYLTRANSFERASE"/>
    <property type="match status" value="1"/>
</dbReference>
<dbReference type="Proteomes" id="UP001151088">
    <property type="component" value="Unassembled WGS sequence"/>
</dbReference>
<keyword evidence="4 5" id="KW-0342">GTP-binding</keyword>
<keyword evidence="7" id="KW-1185">Reference proteome</keyword>
<evidence type="ECO:0000256" key="1">
    <source>
        <dbReference type="ARBA" id="ARBA00022679"/>
    </source>
</evidence>
<dbReference type="Pfam" id="PF01983">
    <property type="entry name" value="CofC"/>
    <property type="match status" value="1"/>
</dbReference>
<comment type="similarity">
    <text evidence="5">Belongs to the CofC family.</text>
</comment>
<dbReference type="InterPro" id="IPR029044">
    <property type="entry name" value="Nucleotide-diphossugar_trans"/>
</dbReference>
<evidence type="ECO:0000313" key="7">
    <source>
        <dbReference type="Proteomes" id="UP001151088"/>
    </source>
</evidence>
<dbReference type="Gene3D" id="3.90.550.10">
    <property type="entry name" value="Spore Coat Polysaccharide Biosynthesis Protein SpsA, Chain A"/>
    <property type="match status" value="1"/>
</dbReference>
<comment type="pathway">
    <text evidence="5">Cofactor biosynthesis; coenzyme F420 biosynthesis.</text>
</comment>
<protein>
    <recommendedName>
        <fullName evidence="5">3-phospho-D-glycerate guanylyltransferase</fullName>
        <shortName evidence="5">3PG guanylyltransferase</shortName>
        <ecNumber evidence="5">2.7.7.106</ecNumber>
    </recommendedName>
</protein>
<dbReference type="GO" id="GO:0052645">
    <property type="term" value="P:F420-0 metabolic process"/>
    <property type="evidence" value="ECO:0007669"/>
    <property type="project" value="UniProtKB-UniRule"/>
</dbReference>
<comment type="caution">
    <text evidence="6">The sequence shown here is derived from an EMBL/GenBank/DDBJ whole genome shotgun (WGS) entry which is preliminary data.</text>
</comment>
<dbReference type="EC" id="2.7.7.106" evidence="5"/>
<dbReference type="GO" id="GO:0005525">
    <property type="term" value="F:GTP binding"/>
    <property type="evidence" value="ECO:0007669"/>
    <property type="project" value="UniProtKB-KW"/>
</dbReference>
<sequence>MNTGAAGIWAVVPVKEVALAKQRLASSLPPSLRQALVRAMMRDVLAALQAARGLAGTVVVTADAEAGLLAREHGARLIFERSVRGLNLAVAEAATRLRVDGAAGMLVLPADIPSVTPLEISDLVARHTRTPGVSLVPAHDGQGTNALLVSPPDLMTFSYGPMSCSLHAGSAQALGIAPVVHDPARFPGLALDVDLPRDIERLERLASTTRTRRLLEAEGLLGARARDPAIRHQ</sequence>
<dbReference type="NCBIfam" id="TIGR03552">
    <property type="entry name" value="F420_cofC"/>
    <property type="match status" value="1"/>
</dbReference>
<name>A0A9X2T4L6_9HYPH</name>
<dbReference type="GO" id="GO:0043814">
    <property type="term" value="F:phospholactate guanylyltransferase activity"/>
    <property type="evidence" value="ECO:0007669"/>
    <property type="project" value="InterPro"/>
</dbReference>
<keyword evidence="3 5" id="KW-0547">Nucleotide-binding</keyword>
<evidence type="ECO:0000256" key="3">
    <source>
        <dbReference type="ARBA" id="ARBA00022741"/>
    </source>
</evidence>
<dbReference type="PANTHER" id="PTHR40392">
    <property type="entry name" value="2-PHOSPHO-L-LACTATE GUANYLYLTRANSFERASE"/>
    <property type="match status" value="1"/>
</dbReference>